<keyword evidence="2" id="KW-1185">Reference proteome</keyword>
<name>A0A699ZE85_HAELA</name>
<comment type="caution">
    <text evidence="1">The sequence shown here is derived from an EMBL/GenBank/DDBJ whole genome shotgun (WGS) entry which is preliminary data.</text>
</comment>
<dbReference type="EMBL" id="BLLF01001637">
    <property type="protein sequence ID" value="GFH20451.1"/>
    <property type="molecule type" value="Genomic_DNA"/>
</dbReference>
<gene>
    <name evidence="1" type="ORF">HaLaN_17575</name>
</gene>
<evidence type="ECO:0000313" key="1">
    <source>
        <dbReference type="EMBL" id="GFH20451.1"/>
    </source>
</evidence>
<dbReference type="Proteomes" id="UP000485058">
    <property type="component" value="Unassembled WGS sequence"/>
</dbReference>
<reference evidence="1 2" key="1">
    <citation type="submission" date="2020-02" db="EMBL/GenBank/DDBJ databases">
        <title>Draft genome sequence of Haematococcus lacustris strain NIES-144.</title>
        <authorList>
            <person name="Morimoto D."/>
            <person name="Nakagawa S."/>
            <person name="Yoshida T."/>
            <person name="Sawayama S."/>
        </authorList>
    </citation>
    <scope>NUCLEOTIDE SEQUENCE [LARGE SCALE GENOMIC DNA]</scope>
    <source>
        <strain evidence="1 2">NIES-144</strain>
    </source>
</reference>
<evidence type="ECO:0000313" key="2">
    <source>
        <dbReference type="Proteomes" id="UP000485058"/>
    </source>
</evidence>
<organism evidence="1 2">
    <name type="scientific">Haematococcus lacustris</name>
    <name type="common">Green alga</name>
    <name type="synonym">Haematococcus pluvialis</name>
    <dbReference type="NCBI Taxonomy" id="44745"/>
    <lineage>
        <taxon>Eukaryota</taxon>
        <taxon>Viridiplantae</taxon>
        <taxon>Chlorophyta</taxon>
        <taxon>core chlorophytes</taxon>
        <taxon>Chlorophyceae</taxon>
        <taxon>CS clade</taxon>
        <taxon>Chlamydomonadales</taxon>
        <taxon>Haematococcaceae</taxon>
        <taxon>Haematococcus</taxon>
    </lineage>
</organism>
<dbReference type="AlphaFoldDB" id="A0A699ZE85"/>
<sequence length="182" mass="18088">MLCCRSSGGMLCLTREGRAARHTGPPRGLGPGHPAGTWVRHARQAPGKRGRGADRRKLVLQVMLGGPADADAVVQAVAVVEAVQVAEAVEWLRQVVQTGWVGLRLWVAAAGGRGAAGHGADWGLPSTAVWCAVVAATCQAGGGRGTGSPGSCQWGGQAARAGCGGDKGGGSCGGGSMGCPCP</sequence>
<accession>A0A699ZE85</accession>
<proteinExistence type="predicted"/>
<protein>
    <submittedName>
        <fullName evidence="1">Uncharacterized protein</fullName>
    </submittedName>
</protein>